<reference evidence="6" key="1">
    <citation type="submission" date="2016-10" db="EMBL/GenBank/DDBJ databases">
        <authorList>
            <person name="Varghese N."/>
            <person name="Submissions S."/>
        </authorList>
    </citation>
    <scope>NUCLEOTIDE SEQUENCE [LARGE SCALE GENOMIC DNA]</scope>
    <source>
        <strain evidence="6">DSM 13327</strain>
    </source>
</reference>
<dbReference type="InterPro" id="IPR011711">
    <property type="entry name" value="GntR_C"/>
</dbReference>
<evidence type="ECO:0000313" key="5">
    <source>
        <dbReference type="EMBL" id="SFL86109.1"/>
    </source>
</evidence>
<sequence length="220" mass="25456">MEFAMDITSKTRSVRDVVYEKLKEAIIVGDYKPGFHLNERQLAEQFMISTTPLKEAMRRLEQEGLIITRPRVGSFVSNDVMVSIEEINLIRSAVEGIAARLAATKISDDEISQLEDVLKEMERYTKERNPEKTLEMNAYFHKMIAILAKNNYVYKQIEAIRSFDLGPRNKILSNPEELDRALREHQLIFKMISMRDPDGAENAVRSHIHRSTTFILNIKK</sequence>
<dbReference type="SMART" id="SM00345">
    <property type="entry name" value="HTH_GNTR"/>
    <property type="match status" value="1"/>
</dbReference>
<proteinExistence type="predicted"/>
<dbReference type="InterPro" id="IPR036390">
    <property type="entry name" value="WH_DNA-bd_sf"/>
</dbReference>
<dbReference type="Gene3D" id="1.20.120.530">
    <property type="entry name" value="GntR ligand-binding domain-like"/>
    <property type="match status" value="1"/>
</dbReference>
<dbReference type="SUPFAM" id="SSF48008">
    <property type="entry name" value="GntR ligand-binding domain-like"/>
    <property type="match status" value="1"/>
</dbReference>
<name>A0A1I4L5F9_9FIRM</name>
<dbReference type="Gene3D" id="1.10.10.10">
    <property type="entry name" value="Winged helix-like DNA-binding domain superfamily/Winged helix DNA-binding domain"/>
    <property type="match status" value="1"/>
</dbReference>
<dbReference type="GO" id="GO:0003677">
    <property type="term" value="F:DNA binding"/>
    <property type="evidence" value="ECO:0007669"/>
    <property type="project" value="UniProtKB-KW"/>
</dbReference>
<dbReference type="PANTHER" id="PTHR43537">
    <property type="entry name" value="TRANSCRIPTIONAL REGULATOR, GNTR FAMILY"/>
    <property type="match status" value="1"/>
</dbReference>
<dbReference type="PANTHER" id="PTHR43537:SF24">
    <property type="entry name" value="GLUCONATE OPERON TRANSCRIPTIONAL REPRESSOR"/>
    <property type="match status" value="1"/>
</dbReference>
<dbReference type="CDD" id="cd07377">
    <property type="entry name" value="WHTH_GntR"/>
    <property type="match status" value="1"/>
</dbReference>
<protein>
    <submittedName>
        <fullName evidence="5">DNA-binding transcriptional regulator, GntR family</fullName>
    </submittedName>
</protein>
<dbReference type="Pfam" id="PF00392">
    <property type="entry name" value="GntR"/>
    <property type="match status" value="1"/>
</dbReference>
<dbReference type="AlphaFoldDB" id="A0A1I4L5F9"/>
<dbReference type="GO" id="GO:0003700">
    <property type="term" value="F:DNA-binding transcription factor activity"/>
    <property type="evidence" value="ECO:0007669"/>
    <property type="project" value="InterPro"/>
</dbReference>
<dbReference type="InterPro" id="IPR000524">
    <property type="entry name" value="Tscrpt_reg_HTH_GntR"/>
</dbReference>
<gene>
    <name evidence="5" type="ORF">SAMN04490355_102240</name>
</gene>
<keyword evidence="2 5" id="KW-0238">DNA-binding</keyword>
<evidence type="ECO:0000256" key="2">
    <source>
        <dbReference type="ARBA" id="ARBA00023125"/>
    </source>
</evidence>
<accession>A0A1I4L5F9</accession>
<evidence type="ECO:0000256" key="3">
    <source>
        <dbReference type="ARBA" id="ARBA00023163"/>
    </source>
</evidence>
<dbReference type="EMBL" id="FOTS01000022">
    <property type="protein sequence ID" value="SFL86109.1"/>
    <property type="molecule type" value="Genomic_DNA"/>
</dbReference>
<dbReference type="SMART" id="SM00895">
    <property type="entry name" value="FCD"/>
    <property type="match status" value="1"/>
</dbReference>
<dbReference type="OrthoDB" id="9781630at2"/>
<dbReference type="RefSeq" id="WP_090937876.1">
    <property type="nucleotide sequence ID" value="NZ_FOTS01000022.1"/>
</dbReference>
<feature type="domain" description="HTH gntR-type" evidence="4">
    <location>
        <begin position="12"/>
        <end position="79"/>
    </location>
</feature>
<keyword evidence="6" id="KW-1185">Reference proteome</keyword>
<evidence type="ECO:0000259" key="4">
    <source>
        <dbReference type="PROSITE" id="PS50949"/>
    </source>
</evidence>
<dbReference type="STRING" id="1123291.SAMN04490355_102240"/>
<dbReference type="InterPro" id="IPR008920">
    <property type="entry name" value="TF_FadR/GntR_C"/>
</dbReference>
<organism evidence="5 6">
    <name type="scientific">Pelosinus propionicus DSM 13327</name>
    <dbReference type="NCBI Taxonomy" id="1123291"/>
    <lineage>
        <taxon>Bacteria</taxon>
        <taxon>Bacillati</taxon>
        <taxon>Bacillota</taxon>
        <taxon>Negativicutes</taxon>
        <taxon>Selenomonadales</taxon>
        <taxon>Sporomusaceae</taxon>
        <taxon>Pelosinus</taxon>
    </lineage>
</organism>
<keyword evidence="3" id="KW-0804">Transcription</keyword>
<dbReference type="InterPro" id="IPR036388">
    <property type="entry name" value="WH-like_DNA-bd_sf"/>
</dbReference>
<dbReference type="PROSITE" id="PS50949">
    <property type="entry name" value="HTH_GNTR"/>
    <property type="match status" value="1"/>
</dbReference>
<keyword evidence="1" id="KW-0805">Transcription regulation</keyword>
<dbReference type="SUPFAM" id="SSF46785">
    <property type="entry name" value="Winged helix' DNA-binding domain"/>
    <property type="match status" value="1"/>
</dbReference>
<dbReference type="Pfam" id="PF07729">
    <property type="entry name" value="FCD"/>
    <property type="match status" value="1"/>
</dbReference>
<evidence type="ECO:0000313" key="6">
    <source>
        <dbReference type="Proteomes" id="UP000199520"/>
    </source>
</evidence>
<dbReference type="Proteomes" id="UP000199520">
    <property type="component" value="Unassembled WGS sequence"/>
</dbReference>
<evidence type="ECO:0000256" key="1">
    <source>
        <dbReference type="ARBA" id="ARBA00023015"/>
    </source>
</evidence>